<reference evidence="5 6" key="1">
    <citation type="submission" date="2017-12" db="EMBL/GenBank/DDBJ databases">
        <title>The draft genome sequence of Brumimicrobium saltpan LHR20.</title>
        <authorList>
            <person name="Do Z.-J."/>
            <person name="Luo H.-R."/>
        </authorList>
    </citation>
    <scope>NUCLEOTIDE SEQUENCE [LARGE SCALE GENOMIC DNA]</scope>
    <source>
        <strain evidence="5 6">LHR20</strain>
    </source>
</reference>
<feature type="coiled-coil region" evidence="3">
    <location>
        <begin position="39"/>
        <end position="114"/>
    </location>
</feature>
<sequence>MKKLMLIFLIAVTTFGTVKAQSSVAHVNTQKVLDTMPSRKSAMKELESFEKRAVKELQETQQKLQADYGKLQQEQKTMSPTAFKFEEERLMKKSQEFQTRQQELDQQIQILSQELNAPILELVQKAVKKVCEDQKIDYVIDESSLLYSGGKDITQAVIVKVLEMEKNAATKEAENN</sequence>
<dbReference type="Gene3D" id="3.30.910.20">
    <property type="entry name" value="Skp domain"/>
    <property type="match status" value="1"/>
</dbReference>
<dbReference type="GO" id="GO:0051082">
    <property type="term" value="F:unfolded protein binding"/>
    <property type="evidence" value="ECO:0007669"/>
    <property type="project" value="InterPro"/>
</dbReference>
<accession>A0A2I0R3L4</accession>
<feature type="signal peptide" evidence="4">
    <location>
        <begin position="1"/>
        <end position="20"/>
    </location>
</feature>
<dbReference type="EMBL" id="PJNI01000005">
    <property type="protein sequence ID" value="PKR81139.1"/>
    <property type="molecule type" value="Genomic_DNA"/>
</dbReference>
<comment type="similarity">
    <text evidence="1">Belongs to the Skp family.</text>
</comment>
<dbReference type="Pfam" id="PF03938">
    <property type="entry name" value="OmpH"/>
    <property type="match status" value="1"/>
</dbReference>
<proteinExistence type="inferred from homology"/>
<organism evidence="5 6">
    <name type="scientific">Brumimicrobium salinarum</name>
    <dbReference type="NCBI Taxonomy" id="2058658"/>
    <lineage>
        <taxon>Bacteria</taxon>
        <taxon>Pseudomonadati</taxon>
        <taxon>Bacteroidota</taxon>
        <taxon>Flavobacteriia</taxon>
        <taxon>Flavobacteriales</taxon>
        <taxon>Crocinitomicaceae</taxon>
        <taxon>Brumimicrobium</taxon>
    </lineage>
</organism>
<dbReference type="GO" id="GO:0050821">
    <property type="term" value="P:protein stabilization"/>
    <property type="evidence" value="ECO:0007669"/>
    <property type="project" value="TreeGrafter"/>
</dbReference>
<dbReference type="GO" id="GO:0005829">
    <property type="term" value="C:cytosol"/>
    <property type="evidence" value="ECO:0007669"/>
    <property type="project" value="TreeGrafter"/>
</dbReference>
<keyword evidence="3" id="KW-0175">Coiled coil</keyword>
<feature type="chain" id="PRO_5014183578" description="Outer membrane chaperone Skp" evidence="4">
    <location>
        <begin position="21"/>
        <end position="176"/>
    </location>
</feature>
<evidence type="ECO:0000256" key="1">
    <source>
        <dbReference type="ARBA" id="ARBA00009091"/>
    </source>
</evidence>
<evidence type="ECO:0008006" key="7">
    <source>
        <dbReference type="Google" id="ProtNLM"/>
    </source>
</evidence>
<dbReference type="InterPro" id="IPR005632">
    <property type="entry name" value="Chaperone_Skp"/>
</dbReference>
<dbReference type="OrthoDB" id="1524711at2"/>
<dbReference type="SUPFAM" id="SSF111384">
    <property type="entry name" value="OmpH-like"/>
    <property type="match status" value="1"/>
</dbReference>
<dbReference type="PANTHER" id="PTHR35089">
    <property type="entry name" value="CHAPERONE PROTEIN SKP"/>
    <property type="match status" value="1"/>
</dbReference>
<evidence type="ECO:0000313" key="5">
    <source>
        <dbReference type="EMBL" id="PKR81139.1"/>
    </source>
</evidence>
<name>A0A2I0R3L4_9FLAO</name>
<dbReference type="PANTHER" id="PTHR35089:SF1">
    <property type="entry name" value="CHAPERONE PROTEIN SKP"/>
    <property type="match status" value="1"/>
</dbReference>
<comment type="caution">
    <text evidence="5">The sequence shown here is derived from an EMBL/GenBank/DDBJ whole genome shotgun (WGS) entry which is preliminary data.</text>
</comment>
<gene>
    <name evidence="5" type="ORF">CW751_06025</name>
</gene>
<dbReference type="SMART" id="SM00935">
    <property type="entry name" value="OmpH"/>
    <property type="match status" value="1"/>
</dbReference>
<evidence type="ECO:0000256" key="3">
    <source>
        <dbReference type="SAM" id="Coils"/>
    </source>
</evidence>
<protein>
    <recommendedName>
        <fullName evidence="7">Outer membrane chaperone Skp</fullName>
    </recommendedName>
</protein>
<keyword evidence="6" id="KW-1185">Reference proteome</keyword>
<dbReference type="Proteomes" id="UP000236654">
    <property type="component" value="Unassembled WGS sequence"/>
</dbReference>
<keyword evidence="2 4" id="KW-0732">Signal</keyword>
<evidence type="ECO:0000256" key="4">
    <source>
        <dbReference type="SAM" id="SignalP"/>
    </source>
</evidence>
<dbReference type="AlphaFoldDB" id="A0A2I0R3L4"/>
<evidence type="ECO:0000313" key="6">
    <source>
        <dbReference type="Proteomes" id="UP000236654"/>
    </source>
</evidence>
<evidence type="ECO:0000256" key="2">
    <source>
        <dbReference type="ARBA" id="ARBA00022729"/>
    </source>
</evidence>
<dbReference type="InterPro" id="IPR024930">
    <property type="entry name" value="Skp_dom_sf"/>
</dbReference>
<dbReference type="RefSeq" id="WP_101334099.1">
    <property type="nucleotide sequence ID" value="NZ_PJNI01000005.1"/>
</dbReference>